<evidence type="ECO:0000256" key="2">
    <source>
        <dbReference type="ARBA" id="ARBA00022448"/>
    </source>
</evidence>
<keyword evidence="3" id="KW-0547">Nucleotide-binding</keyword>
<dbReference type="InterPro" id="IPR003439">
    <property type="entry name" value="ABC_transporter-like_ATP-bd"/>
</dbReference>
<dbReference type="SMART" id="SM00382">
    <property type="entry name" value="AAA"/>
    <property type="match status" value="1"/>
</dbReference>
<keyword evidence="7" id="KW-1185">Reference proteome</keyword>
<dbReference type="PANTHER" id="PTHR42781:SF4">
    <property type="entry name" value="SPERMIDINE_PUTRESCINE IMPORT ATP-BINDING PROTEIN POTA"/>
    <property type="match status" value="1"/>
</dbReference>
<dbReference type="GO" id="GO:0005524">
    <property type="term" value="F:ATP binding"/>
    <property type="evidence" value="ECO:0007669"/>
    <property type="project" value="UniProtKB-KW"/>
</dbReference>
<dbReference type="Pfam" id="PF00005">
    <property type="entry name" value="ABC_tran"/>
    <property type="match status" value="1"/>
</dbReference>
<dbReference type="InterPro" id="IPR050093">
    <property type="entry name" value="ABC_SmlMolc_Importer"/>
</dbReference>
<dbReference type="EMBL" id="JAHWQX010000001">
    <property type="protein sequence ID" value="MBW3096255.1"/>
    <property type="molecule type" value="Genomic_DNA"/>
</dbReference>
<dbReference type="PROSITE" id="PS00211">
    <property type="entry name" value="ABC_TRANSPORTER_1"/>
    <property type="match status" value="1"/>
</dbReference>
<keyword evidence="4 6" id="KW-0067">ATP-binding</keyword>
<keyword evidence="2" id="KW-0813">Transport</keyword>
<dbReference type="InterPro" id="IPR003593">
    <property type="entry name" value="AAA+_ATPase"/>
</dbReference>
<dbReference type="Proteomes" id="UP001430804">
    <property type="component" value="Unassembled WGS sequence"/>
</dbReference>
<dbReference type="RefSeq" id="WP_219158301.1">
    <property type="nucleotide sequence ID" value="NZ_JAHWQX010000001.1"/>
</dbReference>
<evidence type="ECO:0000313" key="6">
    <source>
        <dbReference type="EMBL" id="MBW3096255.1"/>
    </source>
</evidence>
<proteinExistence type="inferred from homology"/>
<gene>
    <name evidence="6" type="ORF">KY465_03055</name>
</gene>
<evidence type="ECO:0000313" key="7">
    <source>
        <dbReference type="Proteomes" id="UP001430804"/>
    </source>
</evidence>
<dbReference type="Pfam" id="PF08402">
    <property type="entry name" value="TOBE_2"/>
    <property type="match status" value="1"/>
</dbReference>
<reference evidence="6" key="1">
    <citation type="submission" date="2021-07" db="EMBL/GenBank/DDBJ databases">
        <title>Pseudohoeflea marina sp. nov. a polyhydroxyalcanoate-producing bacterium.</title>
        <authorList>
            <person name="Zheng W."/>
            <person name="Yu S."/>
            <person name="Huang Y."/>
        </authorList>
    </citation>
    <scope>NUCLEOTIDE SEQUENCE</scope>
    <source>
        <strain evidence="6">DP4N28-3</strain>
    </source>
</reference>
<evidence type="ECO:0000256" key="3">
    <source>
        <dbReference type="ARBA" id="ARBA00022741"/>
    </source>
</evidence>
<evidence type="ECO:0000256" key="1">
    <source>
        <dbReference type="ARBA" id="ARBA00005417"/>
    </source>
</evidence>
<dbReference type="PANTHER" id="PTHR42781">
    <property type="entry name" value="SPERMIDINE/PUTRESCINE IMPORT ATP-BINDING PROTEIN POTA"/>
    <property type="match status" value="1"/>
</dbReference>
<comment type="caution">
    <text evidence="6">The sequence shown here is derived from an EMBL/GenBank/DDBJ whole genome shotgun (WGS) entry which is preliminary data.</text>
</comment>
<dbReference type="InterPro" id="IPR017871">
    <property type="entry name" value="ABC_transporter-like_CS"/>
</dbReference>
<sequence length="361" mass="39317">MQHEDCALELQNLERHFAHGRVRAVDGVSLTVEPGEILSILGPSGCGKTTLMRMIAGLEVPTSGQIRIHGRDVSSLAPHERNVGLVFQSLAVFPHMNVEKNVGFGLRMRKLSAAAIKSKVDTVLDLVQLPPDQFASRWPSELSGGQLQRVALARTLVTEPALVLFDEPMAALDRRLRDYMAIELRAIQKQLGIAAVYVTHDQETASTMSDRIAVMNSGRVVQVGPPPEIYNRPANRFVAEFLGDTNVLTIARLHERSGVAQQVEVEAGQRLAVSADDHLAGGQMVLFRPGQTKVFTDDPGGAMQAVLTSVSFNGGLYHWMMRLADGTPLLAQSTRDDLGGVSSGQPIWVSVDHEQTHVVEQ</sequence>
<feature type="domain" description="ABC transporter" evidence="5">
    <location>
        <begin position="8"/>
        <end position="242"/>
    </location>
</feature>
<dbReference type="PROSITE" id="PS50893">
    <property type="entry name" value="ABC_TRANSPORTER_2"/>
    <property type="match status" value="1"/>
</dbReference>
<dbReference type="InterPro" id="IPR013611">
    <property type="entry name" value="Transp-assoc_OB_typ2"/>
</dbReference>
<organism evidence="6 7">
    <name type="scientific">Pseudohoeflea coraliihabitans</name>
    <dbReference type="NCBI Taxonomy" id="2860393"/>
    <lineage>
        <taxon>Bacteria</taxon>
        <taxon>Pseudomonadati</taxon>
        <taxon>Pseudomonadota</taxon>
        <taxon>Alphaproteobacteria</taxon>
        <taxon>Hyphomicrobiales</taxon>
        <taxon>Rhizobiaceae</taxon>
        <taxon>Pseudohoeflea</taxon>
    </lineage>
</organism>
<protein>
    <submittedName>
        <fullName evidence="6">ABC transporter ATP-binding protein</fullName>
    </submittedName>
</protein>
<evidence type="ECO:0000259" key="5">
    <source>
        <dbReference type="PROSITE" id="PS50893"/>
    </source>
</evidence>
<evidence type="ECO:0000256" key="4">
    <source>
        <dbReference type="ARBA" id="ARBA00022840"/>
    </source>
</evidence>
<comment type="similarity">
    <text evidence="1">Belongs to the ABC transporter superfamily.</text>
</comment>
<name>A0ABS6WMB6_9HYPH</name>
<accession>A0ABS6WMB6</accession>